<sequence length="352" mass="40275">MITVEEAKRALDSVIEKGRVHLYKPIQVAEILYRDRVCKDIDLSNLEDYRTQSKKWRDAVTISLVGRKCTSSARFQDDLFNANATPPSVLVVLGRENRRTNGAVEAYIYNQFTHKHIQLSNALDYCLNASAKDFYVKKFIDSFWNEAGLRRSLDKVYEIIVYALFSTLVEALNLEVEITVKEEAYPLLKEFEDFSQKVMCLDSSSPQYIQEAKIYRVGVTNAADRGLDMYSNWGPAIQIKHLSLDITLAENIVNGVSSDKIVIVCKDAEKDIIVSLLSQIGWRSHIQSIVTENDLINWYEKALRGKYSAVLGEKLLHCLAQEIAEEFPSVDTTPEIIRSRHYENIKDSAWYK</sequence>
<organism evidence="1 2">
    <name type="scientific">Bacteroides gallinaceum</name>
    <dbReference type="NCBI Taxonomy" id="1462571"/>
    <lineage>
        <taxon>Bacteria</taxon>
        <taxon>Pseudomonadati</taxon>
        <taxon>Bacteroidota</taxon>
        <taxon>Bacteroidia</taxon>
        <taxon>Bacteroidales</taxon>
        <taxon>Bacteroidaceae</taxon>
        <taxon>Bacteroides</taxon>
    </lineage>
</organism>
<keyword evidence="2" id="KW-1185">Reference proteome</keyword>
<dbReference type="RefSeq" id="WP_289558419.1">
    <property type="nucleotide sequence ID" value="NZ_JAUDEN010000004.1"/>
</dbReference>
<evidence type="ECO:0000313" key="1">
    <source>
        <dbReference type="EMBL" id="MDM8324262.1"/>
    </source>
</evidence>
<keyword evidence="1" id="KW-0378">Hydrolase</keyword>
<dbReference type="EMBL" id="JAUDEN010000004">
    <property type="protein sequence ID" value="MDM8324262.1"/>
    <property type="molecule type" value="Genomic_DNA"/>
</dbReference>
<keyword evidence="1" id="KW-0540">Nuclease</keyword>
<name>A0ABT7VD90_9BACE</name>
<gene>
    <name evidence="1" type="ORF">QUW60_03300</name>
</gene>
<proteinExistence type="predicted"/>
<dbReference type="GO" id="GO:0004519">
    <property type="term" value="F:endonuclease activity"/>
    <property type="evidence" value="ECO:0007669"/>
    <property type="project" value="UniProtKB-KW"/>
</dbReference>
<dbReference type="GO" id="GO:0016787">
    <property type="term" value="F:hydrolase activity"/>
    <property type="evidence" value="ECO:0007669"/>
    <property type="project" value="UniProtKB-KW"/>
</dbReference>
<dbReference type="InterPro" id="IPR019058">
    <property type="entry name" value="Restrct_endonuc_II_HaeII"/>
</dbReference>
<accession>A0ABT7VD90</accession>
<dbReference type="Proteomes" id="UP001169458">
    <property type="component" value="Unassembled WGS sequence"/>
</dbReference>
<protein>
    <submittedName>
        <fullName evidence="1">HaeII family restriction endonuclease</fullName>
        <ecNumber evidence="1">3.1.21.-</ecNumber>
    </submittedName>
</protein>
<keyword evidence="1" id="KW-0255">Endonuclease</keyword>
<comment type="caution">
    <text evidence="1">The sequence shown here is derived from an EMBL/GenBank/DDBJ whole genome shotgun (WGS) entry which is preliminary data.</text>
</comment>
<evidence type="ECO:0000313" key="2">
    <source>
        <dbReference type="Proteomes" id="UP001169458"/>
    </source>
</evidence>
<dbReference type="EC" id="3.1.21.-" evidence="1"/>
<dbReference type="Pfam" id="PF09554">
    <property type="entry name" value="RE_HaeII"/>
    <property type="match status" value="1"/>
</dbReference>
<reference evidence="2" key="1">
    <citation type="submission" date="2023-07" db="EMBL/GenBank/DDBJ databases">
        <title>Identification and characterization of horizontal gene transfer across gut microbiota members of farm animals based on homology search.</title>
        <authorList>
            <person name="Schwarzerova J."/>
            <person name="Nykrynova M."/>
            <person name="Jureckova K."/>
            <person name="Cejkova D."/>
            <person name="Rychlik I."/>
        </authorList>
    </citation>
    <scope>NUCLEOTIDE SEQUENCE [LARGE SCALE GENOMIC DNA]</scope>
    <source>
        <strain evidence="2">109_WCHN</strain>
    </source>
</reference>